<dbReference type="Proteomes" id="UP000324800">
    <property type="component" value="Unassembled WGS sequence"/>
</dbReference>
<dbReference type="EMBL" id="SNRW01027574">
    <property type="protein sequence ID" value="KAA6359998.1"/>
    <property type="molecule type" value="Genomic_DNA"/>
</dbReference>
<comment type="caution">
    <text evidence="1">The sequence shown here is derived from an EMBL/GenBank/DDBJ whole genome shotgun (WGS) entry which is preliminary data.</text>
</comment>
<name>A0A5J4TNX0_9EUKA</name>
<evidence type="ECO:0000313" key="2">
    <source>
        <dbReference type="Proteomes" id="UP000324800"/>
    </source>
</evidence>
<reference evidence="1 2" key="1">
    <citation type="submission" date="2019-03" db="EMBL/GenBank/DDBJ databases">
        <title>Single cell metagenomics reveals metabolic interactions within the superorganism composed of flagellate Streblomastix strix and complex community of Bacteroidetes bacteria on its surface.</title>
        <authorList>
            <person name="Treitli S.C."/>
            <person name="Kolisko M."/>
            <person name="Husnik F."/>
            <person name="Keeling P."/>
            <person name="Hampl V."/>
        </authorList>
    </citation>
    <scope>NUCLEOTIDE SEQUENCE [LARGE SCALE GENOMIC DNA]</scope>
    <source>
        <strain evidence="1">ST1C</strain>
    </source>
</reference>
<accession>A0A5J4TNX0</accession>
<organism evidence="1 2">
    <name type="scientific">Streblomastix strix</name>
    <dbReference type="NCBI Taxonomy" id="222440"/>
    <lineage>
        <taxon>Eukaryota</taxon>
        <taxon>Metamonada</taxon>
        <taxon>Preaxostyla</taxon>
        <taxon>Oxymonadida</taxon>
        <taxon>Streblomastigidae</taxon>
        <taxon>Streblomastix</taxon>
    </lineage>
</organism>
<protein>
    <submittedName>
        <fullName evidence="1">Uncharacterized protein</fullName>
    </submittedName>
</protein>
<gene>
    <name evidence="1" type="ORF">EZS28_044476</name>
</gene>
<evidence type="ECO:0000313" key="1">
    <source>
        <dbReference type="EMBL" id="KAA6359998.1"/>
    </source>
</evidence>
<proteinExistence type="predicted"/>
<dbReference type="AlphaFoldDB" id="A0A5J4TNX0"/>
<sequence>MPLERSLSRTANLDSLQRYYRIVAHRRRAQYQVPTIQTRIFIHIIKRSTNAKKYPPLSPQVVLAARNPVDITRSTRGGASAGDTAHQLPVRVDQVTLGHRVRTDITDDITIINIATEIVSSAKKWPRQWEYIELPSSTRTRWNRETPGEGQQNKIDGDTRTYGLLRNQQKYNQTKHHMRLLTVPEQSHSQRAHQQRRFTILYPTNHLPDT</sequence>